<comment type="caution">
    <text evidence="1">The sequence shown here is derived from an EMBL/GenBank/DDBJ whole genome shotgun (WGS) entry which is preliminary data.</text>
</comment>
<reference evidence="1" key="1">
    <citation type="submission" date="2021-05" db="EMBL/GenBank/DDBJ databases">
        <authorList>
            <person name="Pietrasiak N."/>
            <person name="Ward R."/>
            <person name="Stajich J.E."/>
            <person name="Kurbessoian T."/>
        </authorList>
    </citation>
    <scope>NUCLEOTIDE SEQUENCE</scope>
    <source>
        <strain evidence="1">JT2-VF2</strain>
    </source>
</reference>
<organism evidence="1 2">
    <name type="scientific">Mojavia pulchra JT2-VF2</name>
    <dbReference type="NCBI Taxonomy" id="287848"/>
    <lineage>
        <taxon>Bacteria</taxon>
        <taxon>Bacillati</taxon>
        <taxon>Cyanobacteriota</taxon>
        <taxon>Cyanophyceae</taxon>
        <taxon>Nostocales</taxon>
        <taxon>Nostocaceae</taxon>
    </lineage>
</organism>
<dbReference type="EMBL" id="JAHHHN010000002">
    <property type="protein sequence ID" value="MBW4560311.1"/>
    <property type="molecule type" value="Genomic_DNA"/>
</dbReference>
<accession>A0A951UER9</accession>
<sequence length="46" mass="5193">MISSLIRAIAPNPITETTQELFSRWKTGAIACGHDQKSQQRRPKPE</sequence>
<protein>
    <submittedName>
        <fullName evidence="1">Uncharacterized protein</fullName>
    </submittedName>
</protein>
<proteinExistence type="predicted"/>
<name>A0A951UER9_9NOST</name>
<evidence type="ECO:0000313" key="2">
    <source>
        <dbReference type="Proteomes" id="UP000715781"/>
    </source>
</evidence>
<dbReference type="Proteomes" id="UP000715781">
    <property type="component" value="Unassembled WGS sequence"/>
</dbReference>
<evidence type="ECO:0000313" key="1">
    <source>
        <dbReference type="EMBL" id="MBW4560311.1"/>
    </source>
</evidence>
<gene>
    <name evidence="1" type="ORF">KME32_03980</name>
</gene>
<reference evidence="1" key="2">
    <citation type="journal article" date="2022" name="Microbiol. Resour. Announc.">
        <title>Metagenome Sequencing to Explore Phylogenomics of Terrestrial Cyanobacteria.</title>
        <authorList>
            <person name="Ward R.D."/>
            <person name="Stajich J.E."/>
            <person name="Johansen J.R."/>
            <person name="Huntemann M."/>
            <person name="Clum A."/>
            <person name="Foster B."/>
            <person name="Foster B."/>
            <person name="Roux S."/>
            <person name="Palaniappan K."/>
            <person name="Varghese N."/>
            <person name="Mukherjee S."/>
            <person name="Reddy T.B.K."/>
            <person name="Daum C."/>
            <person name="Copeland A."/>
            <person name="Chen I.A."/>
            <person name="Ivanova N.N."/>
            <person name="Kyrpides N.C."/>
            <person name="Shapiro N."/>
            <person name="Eloe-Fadrosh E.A."/>
            <person name="Pietrasiak N."/>
        </authorList>
    </citation>
    <scope>NUCLEOTIDE SEQUENCE</scope>
    <source>
        <strain evidence="1">JT2-VF2</strain>
    </source>
</reference>
<dbReference type="AlphaFoldDB" id="A0A951UER9"/>